<keyword evidence="1" id="KW-1133">Transmembrane helix</keyword>
<feature type="transmembrane region" description="Helical" evidence="1">
    <location>
        <begin position="16"/>
        <end position="37"/>
    </location>
</feature>
<evidence type="ECO:0000313" key="3">
    <source>
        <dbReference type="EMBL" id="GMA71704.1"/>
    </source>
</evidence>
<reference evidence="2 4" key="1">
    <citation type="journal article" date="2012" name="Int. J. Syst. Evol. Microbiol.">
        <title>Characterization of Tetragenococcus strains from sugar thick juice reveals a novel species, Tetragenococcus osmophilus sp. nov., and divides Tetragenococcus halophilus into two subspecies, T. halophilus subsp. halophilus subsp. nov. and T. halophilus subsp. flandriensis subsp. nov.</title>
        <authorList>
            <person name="Juste A."/>
            <person name="Van Trappen S."/>
            <person name="Verreth C."/>
            <person name="Cleenwerck I."/>
            <person name="De Vos P."/>
            <person name="Lievens B."/>
            <person name="Willems K.A."/>
        </authorList>
    </citation>
    <scope>NUCLEOTIDE SEQUENCE [LARGE SCALE GENOMIC DNA]</scope>
    <source>
        <strain evidence="2 4">JCM 31126</strain>
    </source>
</reference>
<reference evidence="3 5" key="2">
    <citation type="journal article" date="2014" name="Int. J. Syst. Evol. Microbiol.">
        <title>Complete genome sequence of Corynebacterium casei LMG S-19264T (=DSM 44701T), isolated from a smear-ripened cheese.</title>
        <authorList>
            <consortium name="US DOE Joint Genome Institute (JGI-PGF)"/>
            <person name="Walter F."/>
            <person name="Albersmeier A."/>
            <person name="Kalinowski J."/>
            <person name="Ruckert C."/>
        </authorList>
    </citation>
    <scope>NUCLEOTIDE SEQUENCE [LARGE SCALE GENOMIC DNA]</scope>
    <source>
        <strain evidence="3 5">NBRC 114545</strain>
    </source>
</reference>
<evidence type="ECO:0000256" key="1">
    <source>
        <dbReference type="SAM" id="Phobius"/>
    </source>
</evidence>
<reference evidence="2" key="3">
    <citation type="submission" date="2018-03" db="EMBL/GenBank/DDBJ databases">
        <authorList>
            <person name="Jeon C.O."/>
        </authorList>
    </citation>
    <scope>NUCLEOTIDE SEQUENCE</scope>
    <source>
        <strain evidence="2">JCM 31126</strain>
    </source>
</reference>
<dbReference type="RefSeq" id="WP_123936337.1">
    <property type="nucleotide sequence ID" value="NZ_BSUW01000001.1"/>
</dbReference>
<evidence type="ECO:0000313" key="2">
    <source>
        <dbReference type="EMBL" id="AYW48548.1"/>
    </source>
</evidence>
<name>A0AA37XKK1_9ENTE</name>
<keyword evidence="1" id="KW-0472">Membrane</keyword>
<dbReference type="Proteomes" id="UP000268310">
    <property type="component" value="Chromosome"/>
</dbReference>
<dbReference type="InterPro" id="IPR048136">
    <property type="entry name" value="STM3941-like"/>
</dbReference>
<dbReference type="KEGG" id="too:C7K38_09325"/>
<dbReference type="EMBL" id="CP027783">
    <property type="protein sequence ID" value="AYW48548.1"/>
    <property type="molecule type" value="Genomic_DNA"/>
</dbReference>
<dbReference type="NCBIfam" id="NF041635">
    <property type="entry name" value="STM3941_fam"/>
    <property type="match status" value="1"/>
</dbReference>
<keyword evidence="1" id="KW-0812">Transmembrane</keyword>
<evidence type="ECO:0000313" key="4">
    <source>
        <dbReference type="Proteomes" id="UP000268310"/>
    </source>
</evidence>
<feature type="transmembrane region" description="Helical" evidence="1">
    <location>
        <begin position="49"/>
        <end position="78"/>
    </location>
</feature>
<dbReference type="Proteomes" id="UP001157039">
    <property type="component" value="Unassembled WGS sequence"/>
</dbReference>
<sequence>MDRKEFKASLSKRIKIFLLGLPMFLVSIILVLVALNVFQESPAAVNTYIFRLIVLIIGAIGCLFFGYTTLVVFMFIIMQKPALMIDDKGLTDKSSGMSAGFIPYNQIKVVSNRCPYIVVHLKDPEAFLNKEPFYKRKYRRINKKYGYDYIMIDLVEYDNQKIHGICKEINQRVKYTR</sequence>
<organism evidence="3 5">
    <name type="scientific">Tetragenococcus osmophilus</name>
    <dbReference type="NCBI Taxonomy" id="526944"/>
    <lineage>
        <taxon>Bacteria</taxon>
        <taxon>Bacillati</taxon>
        <taxon>Bacillota</taxon>
        <taxon>Bacilli</taxon>
        <taxon>Lactobacillales</taxon>
        <taxon>Enterococcaceae</taxon>
        <taxon>Tetragenococcus</taxon>
    </lineage>
</organism>
<keyword evidence="4" id="KW-1185">Reference proteome</keyword>
<dbReference type="AlphaFoldDB" id="A0AA37XKK1"/>
<accession>A0AA37XKK1</accession>
<gene>
    <name evidence="2" type="ORF">C7K38_09325</name>
    <name evidence="3" type="ORF">GCM10025885_07530</name>
</gene>
<evidence type="ECO:0000313" key="5">
    <source>
        <dbReference type="Proteomes" id="UP001157039"/>
    </source>
</evidence>
<reference evidence="3" key="4">
    <citation type="submission" date="2023-02" db="EMBL/GenBank/DDBJ databases">
        <authorList>
            <person name="Sun Q."/>
            <person name="Mori K."/>
        </authorList>
    </citation>
    <scope>NUCLEOTIDE SEQUENCE</scope>
    <source>
        <strain evidence="3">NBRC 114545</strain>
    </source>
</reference>
<proteinExistence type="predicted"/>
<protein>
    <submittedName>
        <fullName evidence="3">Uncharacterized protein</fullName>
    </submittedName>
</protein>
<dbReference type="EMBL" id="BSUW01000001">
    <property type="protein sequence ID" value="GMA71704.1"/>
    <property type="molecule type" value="Genomic_DNA"/>
</dbReference>